<gene>
    <name evidence="2" type="ORF">TrST_g12018</name>
</gene>
<keyword evidence="3" id="KW-1185">Reference proteome</keyword>
<protein>
    <submittedName>
        <fullName evidence="2">Uncharacterized protein</fullName>
    </submittedName>
</protein>
<reference evidence="3" key="1">
    <citation type="journal article" date="2023" name="Commun. Biol.">
        <title>Genome analysis of Parmales, the sister group of diatoms, reveals the evolutionary specialization of diatoms from phago-mixotrophs to photoautotrophs.</title>
        <authorList>
            <person name="Ban H."/>
            <person name="Sato S."/>
            <person name="Yoshikawa S."/>
            <person name="Yamada K."/>
            <person name="Nakamura Y."/>
            <person name="Ichinomiya M."/>
            <person name="Sato N."/>
            <person name="Blanc-Mathieu R."/>
            <person name="Endo H."/>
            <person name="Kuwata A."/>
            <person name="Ogata H."/>
        </authorList>
    </citation>
    <scope>NUCLEOTIDE SEQUENCE [LARGE SCALE GENOMIC DNA]</scope>
    <source>
        <strain evidence="3">NIES 3701</strain>
    </source>
</reference>
<evidence type="ECO:0000256" key="1">
    <source>
        <dbReference type="SAM" id="MobiDB-lite"/>
    </source>
</evidence>
<feature type="region of interest" description="Disordered" evidence="1">
    <location>
        <begin position="260"/>
        <end position="290"/>
    </location>
</feature>
<evidence type="ECO:0000313" key="2">
    <source>
        <dbReference type="EMBL" id="GMH81462.1"/>
    </source>
</evidence>
<comment type="caution">
    <text evidence="2">The sequence shown here is derived from an EMBL/GenBank/DDBJ whole genome shotgun (WGS) entry which is preliminary data.</text>
</comment>
<organism evidence="2 3">
    <name type="scientific">Triparma strigata</name>
    <dbReference type="NCBI Taxonomy" id="1606541"/>
    <lineage>
        <taxon>Eukaryota</taxon>
        <taxon>Sar</taxon>
        <taxon>Stramenopiles</taxon>
        <taxon>Ochrophyta</taxon>
        <taxon>Bolidophyceae</taxon>
        <taxon>Parmales</taxon>
        <taxon>Triparmaceae</taxon>
        <taxon>Triparma</taxon>
    </lineage>
</organism>
<dbReference type="OrthoDB" id="190815at2759"/>
<feature type="compositionally biased region" description="Acidic residues" evidence="1">
    <location>
        <begin position="274"/>
        <end position="290"/>
    </location>
</feature>
<sequence>MAALLPPSSALPPATTDHPPPFIDLTHHVSQDDLDKLDICVMECLKNRLAIDVETSKFTAENMVHADALEFCDRDTSTWCFSDVFVPYSGKDDFRQCRGHRGDARTWRPNKNAFGIPGVMEFVRSLPFFTSTGKCALIFNKIGDEGVEHADHELDDLVSEFVWIRTKSSNKQFYIVDNQTGEKCFVPSSGARVGWFDDHLRHNISPVTANEDGGGCWSLRIDGRFNEKFRNIIETKGFFGAQQVPQEGDEGRGLRGVLAAQQDGPTFLQRENEYISDEEEEYSSEEETNN</sequence>
<accession>A0A9W7B053</accession>
<proteinExistence type="predicted"/>
<dbReference type="AlphaFoldDB" id="A0A9W7B053"/>
<evidence type="ECO:0000313" key="3">
    <source>
        <dbReference type="Proteomes" id="UP001165085"/>
    </source>
</evidence>
<name>A0A9W7B053_9STRA</name>
<dbReference type="Proteomes" id="UP001165085">
    <property type="component" value="Unassembled WGS sequence"/>
</dbReference>
<dbReference type="EMBL" id="BRXY01000257">
    <property type="protein sequence ID" value="GMH81462.1"/>
    <property type="molecule type" value="Genomic_DNA"/>
</dbReference>